<feature type="compositionally biased region" description="Polar residues" evidence="1">
    <location>
        <begin position="1"/>
        <end position="12"/>
    </location>
</feature>
<gene>
    <name evidence="2" type="ORF">P280DRAFT_522285</name>
</gene>
<dbReference type="PANTHER" id="PTHR38790:SF4">
    <property type="entry name" value="2EXR DOMAIN-CONTAINING PROTEIN"/>
    <property type="match status" value="1"/>
</dbReference>
<feature type="compositionally biased region" description="Basic and acidic residues" evidence="1">
    <location>
        <begin position="13"/>
        <end position="29"/>
    </location>
</feature>
<name>A0A6A6RQN4_9PLEO</name>
<reference evidence="2" key="1">
    <citation type="journal article" date="2020" name="Stud. Mycol.">
        <title>101 Dothideomycetes genomes: a test case for predicting lifestyles and emergence of pathogens.</title>
        <authorList>
            <person name="Haridas S."/>
            <person name="Albert R."/>
            <person name="Binder M."/>
            <person name="Bloem J."/>
            <person name="Labutti K."/>
            <person name="Salamov A."/>
            <person name="Andreopoulos B."/>
            <person name="Baker S."/>
            <person name="Barry K."/>
            <person name="Bills G."/>
            <person name="Bluhm B."/>
            <person name="Cannon C."/>
            <person name="Castanera R."/>
            <person name="Culley D."/>
            <person name="Daum C."/>
            <person name="Ezra D."/>
            <person name="Gonzalez J."/>
            <person name="Henrissat B."/>
            <person name="Kuo A."/>
            <person name="Liang C."/>
            <person name="Lipzen A."/>
            <person name="Lutzoni F."/>
            <person name="Magnuson J."/>
            <person name="Mondo S."/>
            <person name="Nolan M."/>
            <person name="Ohm R."/>
            <person name="Pangilinan J."/>
            <person name="Park H.-J."/>
            <person name="Ramirez L."/>
            <person name="Alfaro M."/>
            <person name="Sun H."/>
            <person name="Tritt A."/>
            <person name="Yoshinaga Y."/>
            <person name="Zwiers L.-H."/>
            <person name="Turgeon B."/>
            <person name="Goodwin S."/>
            <person name="Spatafora J."/>
            <person name="Crous P."/>
            <person name="Grigoriev I."/>
        </authorList>
    </citation>
    <scope>NUCLEOTIDE SEQUENCE</scope>
    <source>
        <strain evidence="2">CBS 473.64</strain>
    </source>
</reference>
<organism evidence="2 3">
    <name type="scientific">Massarina eburnea CBS 473.64</name>
    <dbReference type="NCBI Taxonomy" id="1395130"/>
    <lineage>
        <taxon>Eukaryota</taxon>
        <taxon>Fungi</taxon>
        <taxon>Dikarya</taxon>
        <taxon>Ascomycota</taxon>
        <taxon>Pezizomycotina</taxon>
        <taxon>Dothideomycetes</taxon>
        <taxon>Pleosporomycetidae</taxon>
        <taxon>Pleosporales</taxon>
        <taxon>Massarineae</taxon>
        <taxon>Massarinaceae</taxon>
        <taxon>Massarina</taxon>
    </lineage>
</organism>
<evidence type="ECO:0000256" key="1">
    <source>
        <dbReference type="SAM" id="MobiDB-lite"/>
    </source>
</evidence>
<sequence length="258" mass="29751">MRPQKPQQSVPTTRKDLSNLKNTDKEKMKSASKMNSANAMPGLEVEKEQTLTFLPNGLISMEKTPVRLVEIVKRNSLKSPLLRLPAEIRQMIWNFATSGSKLAIIKLYHTHKGYVYCLKTYGQRYQWGYRARMQFRLPEVCRQINSEMATLPYSNCIFAFPNFSGKDFHDIKTWSSRLSKGHRNAITDVSISTKNYPSISLAPHKVDREEFKSLRTIFPAIQRVYLELGELEKIDPPYCQNRAKQMLGDDVKVVSMKD</sequence>
<dbReference type="OrthoDB" id="5413827at2759"/>
<dbReference type="AlphaFoldDB" id="A0A6A6RQN4"/>
<feature type="region of interest" description="Disordered" evidence="1">
    <location>
        <begin position="1"/>
        <end position="41"/>
    </location>
</feature>
<dbReference type="Proteomes" id="UP000799753">
    <property type="component" value="Unassembled WGS sequence"/>
</dbReference>
<accession>A0A6A6RQN4</accession>
<evidence type="ECO:0000313" key="3">
    <source>
        <dbReference type="Proteomes" id="UP000799753"/>
    </source>
</evidence>
<proteinExistence type="predicted"/>
<dbReference type="EMBL" id="MU006799">
    <property type="protein sequence ID" value="KAF2636344.1"/>
    <property type="molecule type" value="Genomic_DNA"/>
</dbReference>
<dbReference type="PANTHER" id="PTHR38790">
    <property type="entry name" value="2EXR DOMAIN-CONTAINING PROTEIN-RELATED"/>
    <property type="match status" value="1"/>
</dbReference>
<protein>
    <submittedName>
        <fullName evidence="2">Uncharacterized protein</fullName>
    </submittedName>
</protein>
<evidence type="ECO:0000313" key="2">
    <source>
        <dbReference type="EMBL" id="KAF2636344.1"/>
    </source>
</evidence>
<keyword evidence="3" id="KW-1185">Reference proteome</keyword>